<name>A0A926D6K8_9FIRM</name>
<keyword evidence="10" id="KW-1185">Reference proteome</keyword>
<keyword evidence="6 7" id="KW-0030">Aminoacyl-tRNA synthetase</keyword>
<dbReference type="Proteomes" id="UP000651482">
    <property type="component" value="Unassembled WGS sequence"/>
</dbReference>
<reference evidence="9" key="1">
    <citation type="submission" date="2020-08" db="EMBL/GenBank/DDBJ databases">
        <title>Genome public.</title>
        <authorList>
            <person name="Liu C."/>
            <person name="Sun Q."/>
        </authorList>
    </citation>
    <scope>NUCLEOTIDE SEQUENCE</scope>
    <source>
        <strain evidence="9">NSJ-40</strain>
    </source>
</reference>
<accession>A0A926D6K8</accession>
<feature type="binding site" evidence="7">
    <location>
        <begin position="226"/>
        <end position="228"/>
    </location>
    <ligand>
        <name>ATP</name>
        <dbReference type="ChEBI" id="CHEBI:30616"/>
    </ligand>
</feature>
<comment type="subcellular location">
    <subcellularLocation>
        <location evidence="7">Cytoplasm</location>
    </subcellularLocation>
</comment>
<dbReference type="CDD" id="cd04317">
    <property type="entry name" value="EcAspRS_like_N"/>
    <property type="match status" value="1"/>
</dbReference>
<evidence type="ECO:0000313" key="10">
    <source>
        <dbReference type="Proteomes" id="UP000651482"/>
    </source>
</evidence>
<dbReference type="Gene3D" id="3.30.930.10">
    <property type="entry name" value="Bira Bifunctional Protein, Domain 2"/>
    <property type="match status" value="1"/>
</dbReference>
<dbReference type="GO" id="GO:0003676">
    <property type="term" value="F:nucleic acid binding"/>
    <property type="evidence" value="ECO:0007669"/>
    <property type="project" value="InterPro"/>
</dbReference>
<keyword evidence="3 7" id="KW-0547">Nucleotide-binding</keyword>
<feature type="binding site" evidence="7">
    <location>
        <position position="226"/>
    </location>
    <ligand>
        <name>L-aspartate</name>
        <dbReference type="ChEBI" id="CHEBI:29991"/>
    </ligand>
</feature>
<feature type="domain" description="Aminoacyl-transfer RNA synthetases class-II family profile" evidence="8">
    <location>
        <begin position="153"/>
        <end position="562"/>
    </location>
</feature>
<comment type="function">
    <text evidence="7">Catalyzes the attachment of L-aspartate to tRNA(Asp) in a two-step reaction: L-aspartate is first activated by ATP to form Asp-AMP and then transferred to the acceptor end of tRNA(Asp).</text>
</comment>
<organism evidence="9 10">
    <name type="scientific">Yeguia hominis</name>
    <dbReference type="NCBI Taxonomy" id="2763662"/>
    <lineage>
        <taxon>Bacteria</taxon>
        <taxon>Bacillati</taxon>
        <taxon>Bacillota</taxon>
        <taxon>Clostridia</taxon>
        <taxon>Eubacteriales</taxon>
        <taxon>Yeguiaceae</taxon>
        <taxon>Yeguia</taxon>
    </lineage>
</organism>
<dbReference type="Pfam" id="PF00152">
    <property type="entry name" value="tRNA-synt_2"/>
    <property type="match status" value="1"/>
</dbReference>
<evidence type="ECO:0000256" key="2">
    <source>
        <dbReference type="ARBA" id="ARBA00022598"/>
    </source>
</evidence>
<dbReference type="InterPro" id="IPR045864">
    <property type="entry name" value="aa-tRNA-synth_II/BPL/LPL"/>
</dbReference>
<dbReference type="RefSeq" id="WP_249317868.1">
    <property type="nucleotide sequence ID" value="NZ_JACRSN010000001.1"/>
</dbReference>
<dbReference type="InterPro" id="IPR047090">
    <property type="entry name" value="AspRS_core"/>
</dbReference>
<evidence type="ECO:0000313" key="9">
    <source>
        <dbReference type="EMBL" id="MBC8532658.1"/>
    </source>
</evidence>
<protein>
    <recommendedName>
        <fullName evidence="7">Aspartate--tRNA ligase</fullName>
        <ecNumber evidence="7">6.1.1.12</ecNumber>
    </recommendedName>
    <alternativeName>
        <fullName evidence="7">Aspartyl-tRNA synthetase</fullName>
        <shortName evidence="7">AspRS</shortName>
    </alternativeName>
</protein>
<evidence type="ECO:0000256" key="7">
    <source>
        <dbReference type="HAMAP-Rule" id="MF_00044"/>
    </source>
</evidence>
<dbReference type="Pfam" id="PF02938">
    <property type="entry name" value="GAD"/>
    <property type="match status" value="1"/>
</dbReference>
<keyword evidence="4 7" id="KW-0067">ATP-binding</keyword>
<keyword evidence="5 7" id="KW-0648">Protein biosynthesis</keyword>
<dbReference type="GO" id="GO:0016740">
    <property type="term" value="F:transferase activity"/>
    <property type="evidence" value="ECO:0007669"/>
    <property type="project" value="UniProtKB-ARBA"/>
</dbReference>
<dbReference type="NCBIfam" id="NF001750">
    <property type="entry name" value="PRK00476.1"/>
    <property type="match status" value="1"/>
</dbReference>
<evidence type="ECO:0000256" key="1">
    <source>
        <dbReference type="ARBA" id="ARBA00006303"/>
    </source>
</evidence>
<dbReference type="GO" id="GO:0005737">
    <property type="term" value="C:cytoplasm"/>
    <property type="evidence" value="ECO:0007669"/>
    <property type="project" value="UniProtKB-SubCell"/>
</dbReference>
<dbReference type="InterPro" id="IPR002312">
    <property type="entry name" value="Asp/Asn-tRNA-synth_IIb"/>
</dbReference>
<dbReference type="InterPro" id="IPR029351">
    <property type="entry name" value="GAD_dom"/>
</dbReference>
<feature type="binding site" evidence="7">
    <location>
        <position position="180"/>
    </location>
    <ligand>
        <name>L-aspartate</name>
        <dbReference type="ChEBI" id="CHEBI:29991"/>
    </ligand>
</feature>
<evidence type="ECO:0000256" key="4">
    <source>
        <dbReference type="ARBA" id="ARBA00022840"/>
    </source>
</evidence>
<dbReference type="AlphaFoldDB" id="A0A926D6K8"/>
<dbReference type="SUPFAM" id="SSF50249">
    <property type="entry name" value="Nucleic acid-binding proteins"/>
    <property type="match status" value="1"/>
</dbReference>
<evidence type="ECO:0000256" key="6">
    <source>
        <dbReference type="ARBA" id="ARBA00023146"/>
    </source>
</evidence>
<dbReference type="InterPro" id="IPR004524">
    <property type="entry name" value="Asp-tRNA-ligase_1"/>
</dbReference>
<dbReference type="GO" id="GO:0140096">
    <property type="term" value="F:catalytic activity, acting on a protein"/>
    <property type="evidence" value="ECO:0007669"/>
    <property type="project" value="UniProtKB-ARBA"/>
</dbReference>
<dbReference type="HAMAP" id="MF_00044">
    <property type="entry name" value="Asp_tRNA_synth_type1"/>
    <property type="match status" value="1"/>
</dbReference>
<dbReference type="PANTHER" id="PTHR22594:SF5">
    <property type="entry name" value="ASPARTATE--TRNA LIGASE, MITOCHONDRIAL"/>
    <property type="match status" value="1"/>
</dbReference>
<dbReference type="GO" id="GO:0006422">
    <property type="term" value="P:aspartyl-tRNA aminoacylation"/>
    <property type="evidence" value="ECO:0007669"/>
    <property type="project" value="UniProtKB-UniRule"/>
</dbReference>
<dbReference type="SUPFAM" id="SSF55261">
    <property type="entry name" value="GAD domain-like"/>
    <property type="match status" value="1"/>
</dbReference>
<dbReference type="PANTHER" id="PTHR22594">
    <property type="entry name" value="ASPARTYL/LYSYL-TRNA SYNTHETASE"/>
    <property type="match status" value="1"/>
</dbReference>
<dbReference type="GO" id="GO:0005524">
    <property type="term" value="F:ATP binding"/>
    <property type="evidence" value="ECO:0007669"/>
    <property type="project" value="UniProtKB-UniRule"/>
</dbReference>
<proteinExistence type="inferred from homology"/>
<evidence type="ECO:0000256" key="5">
    <source>
        <dbReference type="ARBA" id="ARBA00022917"/>
    </source>
</evidence>
<keyword evidence="7" id="KW-0963">Cytoplasm</keyword>
<dbReference type="NCBIfam" id="TIGR00459">
    <property type="entry name" value="aspS_bact"/>
    <property type="match status" value="1"/>
</dbReference>
<dbReference type="PRINTS" id="PR01042">
    <property type="entry name" value="TRNASYNTHASP"/>
</dbReference>
<feature type="binding site" evidence="7">
    <location>
        <position position="455"/>
    </location>
    <ligand>
        <name>L-aspartate</name>
        <dbReference type="ChEBI" id="CHEBI:29991"/>
    </ligand>
</feature>
<dbReference type="PROSITE" id="PS50862">
    <property type="entry name" value="AA_TRNA_LIGASE_II"/>
    <property type="match status" value="1"/>
</dbReference>
<dbReference type="EC" id="6.1.1.12" evidence="7"/>
<dbReference type="GO" id="GO:0004815">
    <property type="term" value="F:aspartate-tRNA ligase activity"/>
    <property type="evidence" value="ECO:0007669"/>
    <property type="project" value="UniProtKB-UniRule"/>
</dbReference>
<dbReference type="InterPro" id="IPR006195">
    <property type="entry name" value="aa-tRNA-synth_II"/>
</dbReference>
<comment type="subunit">
    <text evidence="7">Homodimer.</text>
</comment>
<dbReference type="EMBL" id="JACRSN010000001">
    <property type="protein sequence ID" value="MBC8532658.1"/>
    <property type="molecule type" value="Genomic_DNA"/>
</dbReference>
<feature type="binding site" evidence="7">
    <location>
        <position position="489"/>
    </location>
    <ligand>
        <name>ATP</name>
        <dbReference type="ChEBI" id="CHEBI:30616"/>
    </ligand>
</feature>
<feature type="binding site" evidence="7">
    <location>
        <position position="496"/>
    </location>
    <ligand>
        <name>L-aspartate</name>
        <dbReference type="ChEBI" id="CHEBI:29991"/>
    </ligand>
</feature>
<dbReference type="Pfam" id="PF01336">
    <property type="entry name" value="tRNA_anti-codon"/>
    <property type="match status" value="1"/>
</dbReference>
<gene>
    <name evidence="7 9" type="primary">aspS</name>
    <name evidence="9" type="ORF">IAG03_01295</name>
</gene>
<dbReference type="InterPro" id="IPR004115">
    <property type="entry name" value="GAD-like_sf"/>
</dbReference>
<dbReference type="Gene3D" id="2.40.50.140">
    <property type="entry name" value="Nucleic acid-binding proteins"/>
    <property type="match status" value="1"/>
</dbReference>
<keyword evidence="2 7" id="KW-0436">Ligase</keyword>
<dbReference type="Gene3D" id="3.30.1360.30">
    <property type="entry name" value="GAD-like domain"/>
    <property type="match status" value="1"/>
</dbReference>
<dbReference type="InterPro" id="IPR012340">
    <property type="entry name" value="NA-bd_OB-fold"/>
</dbReference>
<dbReference type="CDD" id="cd00777">
    <property type="entry name" value="AspRS_core"/>
    <property type="match status" value="1"/>
</dbReference>
<feature type="region of interest" description="Aspartate" evidence="7">
    <location>
        <begin position="204"/>
        <end position="207"/>
    </location>
</feature>
<feature type="binding site" evidence="7">
    <location>
        <position position="235"/>
    </location>
    <ligand>
        <name>ATP</name>
        <dbReference type="ChEBI" id="CHEBI:30616"/>
    </ligand>
</feature>
<sequence>MAERMTGLKRTHYCGMLRPAQIGETVTVCGWVQRQRDLGQLIFVDLRDRTGIVQLAFDDSTDRAVFDKAFSVRGEFVLAARGVVRERSSKNLDIPTGEIEIAVDELRILAKSETPPFEILENSRVKEDLRLKYRYLDLRRPDMQEAIIGRHQIVKAVRDYLDENGFIDIETPTLIKSTPEGARDYLVPSRVFPGSFFALPQSPQLYKQLLMLSGFDRYMQIARCYRDEDLRADRQPEFTQIDLEMSFANEEDIMGIAEGLVRYVYKKVFGLEIEPKIRRLTWQEAMERFGSDKPDLRFGMELQNLSDTLSGCQFRVFQGALAGGGAVRGINAKGLADKLTRKEIDKLTEWIHAYGAKGIAWTRLAAQGESSSFEKFLSEEEVAAVRTAMGAEPGDVLLLVADAKPTVVFDALGALRCEIAARYDLIDRSRPCLLWVTDFPMFEYSEEENRYVAKHHPFTMPNPDDLDKLESDPGAVRSVAYDIVLNGCEAGGGSVRINDPELQKRMFRALGFSDEEAQRRFGFLIDAFRYGAPPHCGLAFGLDRLVMLMLDRPSIRDVIAFPKVASSCDLMSEAPAPVDAVQLRDLHIACDLPSEE</sequence>
<dbReference type="InterPro" id="IPR047089">
    <property type="entry name" value="Asp-tRNA-ligase_1_N"/>
</dbReference>
<dbReference type="InterPro" id="IPR004364">
    <property type="entry name" value="Aa-tRNA-synt_II"/>
</dbReference>
<feature type="binding site" evidence="7">
    <location>
        <begin position="541"/>
        <end position="544"/>
    </location>
    <ligand>
        <name>ATP</name>
        <dbReference type="ChEBI" id="CHEBI:30616"/>
    </ligand>
</feature>
<dbReference type="SUPFAM" id="SSF55681">
    <property type="entry name" value="Class II aaRS and biotin synthetases"/>
    <property type="match status" value="1"/>
</dbReference>
<evidence type="ECO:0000256" key="3">
    <source>
        <dbReference type="ARBA" id="ARBA00022741"/>
    </source>
</evidence>
<comment type="caution">
    <text evidence="9">The sequence shown here is derived from an EMBL/GenBank/DDBJ whole genome shotgun (WGS) entry which is preliminary data.</text>
</comment>
<dbReference type="InterPro" id="IPR004365">
    <property type="entry name" value="NA-bd_OB_tRNA"/>
</dbReference>
<comment type="catalytic activity">
    <reaction evidence="7">
        <text>tRNA(Asp) + L-aspartate + ATP = L-aspartyl-tRNA(Asp) + AMP + diphosphate</text>
        <dbReference type="Rhea" id="RHEA:19649"/>
        <dbReference type="Rhea" id="RHEA-COMP:9660"/>
        <dbReference type="Rhea" id="RHEA-COMP:9678"/>
        <dbReference type="ChEBI" id="CHEBI:29991"/>
        <dbReference type="ChEBI" id="CHEBI:30616"/>
        <dbReference type="ChEBI" id="CHEBI:33019"/>
        <dbReference type="ChEBI" id="CHEBI:78442"/>
        <dbReference type="ChEBI" id="CHEBI:78516"/>
        <dbReference type="ChEBI" id="CHEBI:456215"/>
        <dbReference type="EC" id="6.1.1.12"/>
    </reaction>
</comment>
<evidence type="ECO:0000259" key="8">
    <source>
        <dbReference type="PROSITE" id="PS50862"/>
    </source>
</evidence>
<comment type="caution">
    <text evidence="7">Lacks conserved residue(s) required for the propagation of feature annotation.</text>
</comment>
<comment type="similarity">
    <text evidence="1 7">Belongs to the class-II aminoacyl-tRNA synthetase family. Type 1 subfamily.</text>
</comment>